<evidence type="ECO:0000313" key="2">
    <source>
        <dbReference type="Proteomes" id="UP000805193"/>
    </source>
</evidence>
<keyword evidence="2" id="KW-1185">Reference proteome</keyword>
<dbReference type="EMBL" id="JABSTQ010011438">
    <property type="protein sequence ID" value="KAG0411343.1"/>
    <property type="molecule type" value="Genomic_DNA"/>
</dbReference>
<name>A0AC60NW33_IXOPE</name>
<gene>
    <name evidence="1" type="ORF">HPB47_011525</name>
</gene>
<dbReference type="Proteomes" id="UP000805193">
    <property type="component" value="Unassembled WGS sequence"/>
</dbReference>
<proteinExistence type="predicted"/>
<reference evidence="1 2" key="1">
    <citation type="journal article" date="2020" name="Cell">
        <title>Large-Scale Comparative Analyses of Tick Genomes Elucidate Their Genetic Diversity and Vector Capacities.</title>
        <authorList>
            <consortium name="Tick Genome and Microbiome Consortium (TIGMIC)"/>
            <person name="Jia N."/>
            <person name="Wang J."/>
            <person name="Shi W."/>
            <person name="Du L."/>
            <person name="Sun Y."/>
            <person name="Zhan W."/>
            <person name="Jiang J.F."/>
            <person name="Wang Q."/>
            <person name="Zhang B."/>
            <person name="Ji P."/>
            <person name="Bell-Sakyi L."/>
            <person name="Cui X.M."/>
            <person name="Yuan T.T."/>
            <person name="Jiang B.G."/>
            <person name="Yang W.F."/>
            <person name="Lam T.T."/>
            <person name="Chang Q.C."/>
            <person name="Ding S.J."/>
            <person name="Wang X.J."/>
            <person name="Zhu J.G."/>
            <person name="Ruan X.D."/>
            <person name="Zhao L."/>
            <person name="Wei J.T."/>
            <person name="Ye R.Z."/>
            <person name="Que T.C."/>
            <person name="Du C.H."/>
            <person name="Zhou Y.H."/>
            <person name="Cheng J.X."/>
            <person name="Dai P.F."/>
            <person name="Guo W.B."/>
            <person name="Han X.H."/>
            <person name="Huang E.J."/>
            <person name="Li L.F."/>
            <person name="Wei W."/>
            <person name="Gao Y.C."/>
            <person name="Liu J.Z."/>
            <person name="Shao H.Z."/>
            <person name="Wang X."/>
            <person name="Wang C.C."/>
            <person name="Yang T.C."/>
            <person name="Huo Q.B."/>
            <person name="Li W."/>
            <person name="Chen H.Y."/>
            <person name="Chen S.E."/>
            <person name="Zhou L.G."/>
            <person name="Ni X.B."/>
            <person name="Tian J.H."/>
            <person name="Sheng Y."/>
            <person name="Liu T."/>
            <person name="Pan Y.S."/>
            <person name="Xia L.Y."/>
            <person name="Li J."/>
            <person name="Zhao F."/>
            <person name="Cao W.C."/>
        </authorList>
    </citation>
    <scope>NUCLEOTIDE SEQUENCE [LARGE SCALE GENOMIC DNA]</scope>
    <source>
        <strain evidence="1">Iper-2018</strain>
    </source>
</reference>
<accession>A0AC60NW33</accession>
<feature type="non-terminal residue" evidence="1">
    <location>
        <position position="1"/>
    </location>
</feature>
<comment type="caution">
    <text evidence="1">The sequence shown here is derived from an EMBL/GenBank/DDBJ whole genome shotgun (WGS) entry which is preliminary data.</text>
</comment>
<organism evidence="1 2">
    <name type="scientific">Ixodes persulcatus</name>
    <name type="common">Taiga tick</name>
    <dbReference type="NCBI Taxonomy" id="34615"/>
    <lineage>
        <taxon>Eukaryota</taxon>
        <taxon>Metazoa</taxon>
        <taxon>Ecdysozoa</taxon>
        <taxon>Arthropoda</taxon>
        <taxon>Chelicerata</taxon>
        <taxon>Arachnida</taxon>
        <taxon>Acari</taxon>
        <taxon>Parasitiformes</taxon>
        <taxon>Ixodida</taxon>
        <taxon>Ixodoidea</taxon>
        <taxon>Ixodidae</taxon>
        <taxon>Ixodinae</taxon>
        <taxon>Ixodes</taxon>
    </lineage>
</organism>
<evidence type="ECO:0000313" key="1">
    <source>
        <dbReference type="EMBL" id="KAG0411343.1"/>
    </source>
</evidence>
<protein>
    <submittedName>
        <fullName evidence="1">Uncharacterized protein</fullName>
    </submittedName>
</protein>
<feature type="non-terminal residue" evidence="1">
    <location>
        <position position="777"/>
    </location>
</feature>
<sequence>IRRPDLRLFRARDVHQGARHGLHGQERYLAEAWNRLDFFIVVAGALEYVLDVGNINLSAIRTIRVLRPLRAINRIPSMRILVMLLLDTLPMLGNVLLLCFFVFFIFGIVGVQLWAGLLRQRCYLVLPDDNVSIPSPISSYYQGVDAERDFICSTEKDNGMHRCSGLPPLVLTTGLVCNASALPHSDNVPTNASCVNWNQYYSNCTAGDKNPFQGSISFDNIGLAWVAIFLVISLEGWSDIMYYVQDAHSFWDWIYFVLLIVIGSFFMINLCLVVIATQFSETKKREMERMRMERARYHSSSTLASTSVSDSGCYTQIIKYLTHLGRRAKRRFLRWYRRRKRRRARRAIAQATPAAVEATAGSPISLRHQPSPPRRPTPPRTGDTHHSDRSESQSSDSSGSSPAESKTSLPDLGPVAAVASEGTTERCRMLELPPRASPEASDVEVGASPRRPSCLRIASRTGLSNPQGPDTTAAPPERPALGRGPCGPKTAGAGATLTCAELLAFSGAQSAALAASFASNFAMHRFYSTLGKGTKHYSAPQLTFHSHGSSRRRRRHPQPVDSPPSTSPSSSSSTSSSCSGAHSDSSSCGEEEDDGEESWYSEYEDELSGSGSGPPKGRARGPCCRFWRARQVQLRRLVGHQYFQRGILTAILVNTLSMGIEYHDQPHELTQAVEISNLIFTGIFGLEMLLKILAEGFLSYISSGFNLFDGVIVILSIVELTQSSGSGLSVLRTFRLLRILKLVRFMPALRRQLFIMLRTMDNVAVFFALLILFIFIF</sequence>